<dbReference type="GO" id="GO:0032259">
    <property type="term" value="P:methylation"/>
    <property type="evidence" value="ECO:0007669"/>
    <property type="project" value="UniProtKB-KW"/>
</dbReference>
<protein>
    <recommendedName>
        <fullName evidence="3">protein-L-isoaspartate(D-aspartate) O-methyltransferase</fullName>
        <ecNumber evidence="3">2.1.1.77</ecNumber>
    </recommendedName>
</protein>
<evidence type="ECO:0000256" key="4">
    <source>
        <dbReference type="ARBA" id="ARBA00022490"/>
    </source>
</evidence>
<comment type="similarity">
    <text evidence="2">Belongs to the methyltransferase superfamily. L-isoaspartyl/D-aspartyl protein methyltransferase family.</text>
</comment>
<evidence type="ECO:0000256" key="7">
    <source>
        <dbReference type="ARBA" id="ARBA00022691"/>
    </source>
</evidence>
<evidence type="ECO:0000256" key="6">
    <source>
        <dbReference type="ARBA" id="ARBA00022679"/>
    </source>
</evidence>
<keyword evidence="4" id="KW-0963">Cytoplasm</keyword>
<reference evidence="8" key="1">
    <citation type="submission" date="2018-05" db="EMBL/GenBank/DDBJ databases">
        <authorList>
            <person name="Lanie J.A."/>
            <person name="Ng W.-L."/>
            <person name="Kazmierczak K.M."/>
            <person name="Andrzejewski T.M."/>
            <person name="Davidsen T.M."/>
            <person name="Wayne K.J."/>
            <person name="Tettelin H."/>
            <person name="Glass J.I."/>
            <person name="Rusch D."/>
            <person name="Podicherti R."/>
            <person name="Tsui H.-C.T."/>
            <person name="Winkler M.E."/>
        </authorList>
    </citation>
    <scope>NUCLEOTIDE SEQUENCE</scope>
</reference>
<dbReference type="SUPFAM" id="SSF53335">
    <property type="entry name" value="S-adenosyl-L-methionine-dependent methyltransferases"/>
    <property type="match status" value="1"/>
</dbReference>
<dbReference type="NCBIfam" id="NF001453">
    <property type="entry name" value="PRK00312.1"/>
    <property type="match status" value="1"/>
</dbReference>
<dbReference type="PANTHER" id="PTHR11579">
    <property type="entry name" value="PROTEIN-L-ISOASPARTATE O-METHYLTRANSFERASE"/>
    <property type="match status" value="1"/>
</dbReference>
<accession>A0A381ZFT5</accession>
<evidence type="ECO:0000256" key="2">
    <source>
        <dbReference type="ARBA" id="ARBA00005369"/>
    </source>
</evidence>
<dbReference type="Pfam" id="PF01135">
    <property type="entry name" value="PCMT"/>
    <property type="match status" value="1"/>
</dbReference>
<dbReference type="NCBIfam" id="TIGR00080">
    <property type="entry name" value="pimt"/>
    <property type="match status" value="1"/>
</dbReference>
<dbReference type="FunFam" id="3.40.50.150:FF:000010">
    <property type="entry name" value="Protein-L-isoaspartate O-methyltransferase"/>
    <property type="match status" value="1"/>
</dbReference>
<evidence type="ECO:0000256" key="3">
    <source>
        <dbReference type="ARBA" id="ARBA00011890"/>
    </source>
</evidence>
<dbReference type="InterPro" id="IPR000682">
    <property type="entry name" value="PCMT"/>
</dbReference>
<dbReference type="Gene3D" id="3.40.50.150">
    <property type="entry name" value="Vaccinia Virus protein VP39"/>
    <property type="match status" value="1"/>
</dbReference>
<dbReference type="CDD" id="cd02440">
    <property type="entry name" value="AdoMet_MTases"/>
    <property type="match status" value="1"/>
</dbReference>
<keyword evidence="7" id="KW-0949">S-adenosyl-L-methionine</keyword>
<evidence type="ECO:0000313" key="8">
    <source>
        <dbReference type="EMBL" id="SVA88090.1"/>
    </source>
</evidence>
<keyword evidence="5" id="KW-0489">Methyltransferase</keyword>
<dbReference type="EC" id="2.1.1.77" evidence="3"/>
<evidence type="ECO:0000256" key="5">
    <source>
        <dbReference type="ARBA" id="ARBA00022603"/>
    </source>
</evidence>
<comment type="subcellular location">
    <subcellularLocation>
        <location evidence="1">Cytoplasm</location>
    </subcellularLocation>
</comment>
<dbReference type="GO" id="GO:0005737">
    <property type="term" value="C:cytoplasm"/>
    <property type="evidence" value="ECO:0007669"/>
    <property type="project" value="UniProtKB-SubCell"/>
</dbReference>
<gene>
    <name evidence="8" type="ORF">METZ01_LOCUS140944</name>
</gene>
<dbReference type="PANTHER" id="PTHR11579:SF0">
    <property type="entry name" value="PROTEIN-L-ISOASPARTATE(D-ASPARTATE) O-METHYLTRANSFERASE"/>
    <property type="match status" value="1"/>
</dbReference>
<dbReference type="EMBL" id="UINC01021146">
    <property type="protein sequence ID" value="SVA88090.1"/>
    <property type="molecule type" value="Genomic_DNA"/>
</dbReference>
<organism evidence="8">
    <name type="scientific">marine metagenome</name>
    <dbReference type="NCBI Taxonomy" id="408172"/>
    <lineage>
        <taxon>unclassified sequences</taxon>
        <taxon>metagenomes</taxon>
        <taxon>ecological metagenomes</taxon>
    </lineage>
</organism>
<dbReference type="InterPro" id="IPR029063">
    <property type="entry name" value="SAM-dependent_MTases_sf"/>
</dbReference>
<proteinExistence type="inferred from homology"/>
<dbReference type="GO" id="GO:0004719">
    <property type="term" value="F:protein-L-isoaspartate (D-aspartate) O-methyltransferase activity"/>
    <property type="evidence" value="ECO:0007669"/>
    <property type="project" value="UniProtKB-EC"/>
</dbReference>
<keyword evidence="6" id="KW-0808">Transferase</keyword>
<dbReference type="AlphaFoldDB" id="A0A381ZFT5"/>
<sequence>MSVIEKIPREIFVSKNFRHQAYENIALPIDREQTISQPYIVALMTQSLDLNKKHKVLEIGTGSGYQTSVLSLLSRRVYTIERIKSLLVGAENIFKKLKLTNIVTKHGDGNSGWPEQNPFDRIIFTAATEDITEKFFDCLKDKGVIVAPIIRGSKQILKKFIKTNNKIETEKLSDVLFVPNLTGMKD</sequence>
<name>A0A381ZFT5_9ZZZZ</name>
<evidence type="ECO:0000256" key="1">
    <source>
        <dbReference type="ARBA" id="ARBA00004496"/>
    </source>
</evidence>